<keyword evidence="3" id="KW-0547">Nucleotide-binding</keyword>
<keyword evidence="3" id="KW-0820">tRNA-binding</keyword>
<dbReference type="AlphaFoldDB" id="A0A0R1MXH2"/>
<evidence type="ECO:0000313" key="4">
    <source>
        <dbReference type="EMBL" id="KRL12887.1"/>
    </source>
</evidence>
<dbReference type="PATRIC" id="fig|1423792.3.peg.2474"/>
<keyword evidence="1 3" id="KW-0436">Ligase</keyword>
<dbReference type="EMBL" id="AZEC01000005">
    <property type="protein sequence ID" value="KRL12887.1"/>
    <property type="molecule type" value="Genomic_DNA"/>
</dbReference>
<dbReference type="InterPro" id="IPR014729">
    <property type="entry name" value="Rossmann-like_a/b/a_fold"/>
</dbReference>
<dbReference type="PANTHER" id="PTHR37825:SF1">
    <property type="entry name" value="TRNA(MET) CYTIDINE ACETATE LIGASE"/>
    <property type="match status" value="1"/>
</dbReference>
<keyword evidence="3" id="KW-0963">Cytoplasm</keyword>
<organism evidence="4 5">
    <name type="scientific">Schleiferilactobacillus perolens DSM 12744</name>
    <dbReference type="NCBI Taxonomy" id="1423792"/>
    <lineage>
        <taxon>Bacteria</taxon>
        <taxon>Bacillati</taxon>
        <taxon>Bacillota</taxon>
        <taxon>Bacilli</taxon>
        <taxon>Lactobacillales</taxon>
        <taxon>Lactobacillaceae</taxon>
        <taxon>Schleiferilactobacillus</taxon>
    </lineage>
</organism>
<dbReference type="PANTHER" id="PTHR37825">
    <property type="entry name" value="TRNA(MET) CYTIDINE ACETATE LIGASE"/>
    <property type="match status" value="1"/>
</dbReference>
<gene>
    <name evidence="3" type="primary">tmcAL</name>
    <name evidence="4" type="ORF">FD09_GL002426</name>
</gene>
<dbReference type="GO" id="GO:0000049">
    <property type="term" value="F:tRNA binding"/>
    <property type="evidence" value="ECO:0007669"/>
    <property type="project" value="UniProtKB-KW"/>
</dbReference>
<evidence type="ECO:0000256" key="3">
    <source>
        <dbReference type="HAMAP-Rule" id="MF_01539"/>
    </source>
</evidence>
<sequence length="381" mass="42595">MLKAVGIIAEYNPFHNGHRYQLQQARHLSGADVVIVVMSGNYVQRGEPALLDKWTRSAAAIENGADLVMELPLNTAVQPADRFARGGIYALAGLNCAAVAFGTEQPDLNYAQLGQQINDLPAEPAAFIDYSQTYATQLNAVYQERLHVRLDDPNVILALGYAAANASLMNPMTLVPVPRVAVGHDEPSAVGHFASASALRQMWTSDFASAYVPTSAWQLYQDAPVVRWEDLWPYLHYRLLTMTPVQLREIYQMTEGLEYRFIQQNRDAASFSDLLQRVKTKRFTYSRLSRVALYTLLACTNQEMNNTQGPLRVLGFSPIGQRYLKQIRSQEESTVITNVNAKNGADTAPYGLTIRADRVYTLVNGHSQNFGRAPFQYRKDE</sequence>
<comment type="caution">
    <text evidence="4">The sequence shown here is derived from an EMBL/GenBank/DDBJ whole genome shotgun (WGS) entry which is preliminary data.</text>
</comment>
<feature type="binding site" evidence="3">
    <location>
        <position position="102"/>
    </location>
    <ligand>
        <name>ATP</name>
        <dbReference type="ChEBI" id="CHEBI:30616"/>
    </ligand>
</feature>
<reference evidence="4 5" key="1">
    <citation type="journal article" date="2015" name="Genome Announc.">
        <title>Expanding the biotechnology potential of lactobacilli through comparative genomics of 213 strains and associated genera.</title>
        <authorList>
            <person name="Sun Z."/>
            <person name="Harris H.M."/>
            <person name="McCann A."/>
            <person name="Guo C."/>
            <person name="Argimon S."/>
            <person name="Zhang W."/>
            <person name="Yang X."/>
            <person name="Jeffery I.B."/>
            <person name="Cooney J.C."/>
            <person name="Kagawa T.F."/>
            <person name="Liu W."/>
            <person name="Song Y."/>
            <person name="Salvetti E."/>
            <person name="Wrobel A."/>
            <person name="Rasinkangas P."/>
            <person name="Parkhill J."/>
            <person name="Rea M.C."/>
            <person name="O'Sullivan O."/>
            <person name="Ritari J."/>
            <person name="Douillard F.P."/>
            <person name="Paul Ross R."/>
            <person name="Yang R."/>
            <person name="Briner A.E."/>
            <person name="Felis G.E."/>
            <person name="de Vos W.M."/>
            <person name="Barrangou R."/>
            <person name="Klaenhammer T.R."/>
            <person name="Caufield P.W."/>
            <person name="Cui Y."/>
            <person name="Zhang H."/>
            <person name="O'Toole P.W."/>
        </authorList>
    </citation>
    <scope>NUCLEOTIDE SEQUENCE [LARGE SCALE GENOMIC DNA]</scope>
    <source>
        <strain evidence="4 5">DSM 12744</strain>
    </source>
</reference>
<dbReference type="NCBIfam" id="NF010191">
    <property type="entry name" value="PRK13670.1"/>
    <property type="match status" value="1"/>
</dbReference>
<keyword evidence="5" id="KW-1185">Reference proteome</keyword>
<comment type="caution">
    <text evidence="3">Lacks conserved residue(s) required for the propagation of feature annotation.</text>
</comment>
<feature type="binding site" evidence="3">
    <location>
        <position position="179"/>
    </location>
    <ligand>
        <name>ATP</name>
        <dbReference type="ChEBI" id="CHEBI:30616"/>
    </ligand>
</feature>
<dbReference type="RefSeq" id="WP_057819707.1">
    <property type="nucleotide sequence ID" value="NZ_AZEC01000005.1"/>
</dbReference>
<protein>
    <recommendedName>
        <fullName evidence="3">tRNA(Met) cytidine acetate ligase</fullName>
        <ecNumber evidence="3">6.3.4.-</ecNumber>
    </recommendedName>
</protein>
<dbReference type="GO" id="GO:0006400">
    <property type="term" value="P:tRNA modification"/>
    <property type="evidence" value="ECO:0007669"/>
    <property type="project" value="UniProtKB-UniRule"/>
</dbReference>
<dbReference type="GO" id="GO:0005737">
    <property type="term" value="C:cytoplasm"/>
    <property type="evidence" value="ECO:0007669"/>
    <property type="project" value="UniProtKB-SubCell"/>
</dbReference>
<dbReference type="InterPro" id="IPR008513">
    <property type="entry name" value="tRNA(Met)_cyd_acetate_ligase"/>
</dbReference>
<dbReference type="Pfam" id="PF05636">
    <property type="entry name" value="HIGH_NTase1"/>
    <property type="match status" value="1"/>
</dbReference>
<keyword evidence="2 3" id="KW-0819">tRNA processing</keyword>
<dbReference type="SUPFAM" id="SSF52374">
    <property type="entry name" value="Nucleotidylyl transferase"/>
    <property type="match status" value="1"/>
</dbReference>
<comment type="function">
    <text evidence="3">Catalyzes the formation of N(4)-acetylcytidine (ac(4)C) at the wobble position of elongator tRNA(Met), using acetate and ATP as substrates. First activates an acetate ion to form acetyladenylate (Ac-AMP) and then transfers the acetyl group to tRNA to form ac(4)C34.</text>
</comment>
<comment type="subcellular location">
    <subcellularLocation>
        <location evidence="3">Cytoplasm</location>
    </subcellularLocation>
</comment>
<dbReference type="GO" id="GO:0005524">
    <property type="term" value="F:ATP binding"/>
    <property type="evidence" value="ECO:0007669"/>
    <property type="project" value="UniProtKB-KW"/>
</dbReference>
<proteinExistence type="inferred from homology"/>
<accession>A0A0R1MXH2</accession>
<keyword evidence="3" id="KW-0067">ATP-binding</keyword>
<evidence type="ECO:0000256" key="2">
    <source>
        <dbReference type="ARBA" id="ARBA00022694"/>
    </source>
</evidence>
<dbReference type="OrthoDB" id="9769796at2"/>
<dbReference type="Proteomes" id="UP000051330">
    <property type="component" value="Unassembled WGS sequence"/>
</dbReference>
<dbReference type="STRING" id="1423792.FD09_GL002426"/>
<evidence type="ECO:0000313" key="5">
    <source>
        <dbReference type="Proteomes" id="UP000051330"/>
    </source>
</evidence>
<name>A0A0R1MXH2_9LACO</name>
<dbReference type="Gene3D" id="3.40.50.620">
    <property type="entry name" value="HUPs"/>
    <property type="match status" value="1"/>
</dbReference>
<feature type="binding site" evidence="3">
    <location>
        <begin position="8"/>
        <end position="21"/>
    </location>
    <ligand>
        <name>ATP</name>
        <dbReference type="ChEBI" id="CHEBI:30616"/>
    </ligand>
</feature>
<feature type="binding site" evidence="3">
    <location>
        <position position="154"/>
    </location>
    <ligand>
        <name>ATP</name>
        <dbReference type="ChEBI" id="CHEBI:30616"/>
    </ligand>
</feature>
<keyword evidence="3" id="KW-0694">RNA-binding</keyword>
<comment type="similarity">
    <text evidence="3">Belongs to the TmcAL family.</text>
</comment>
<comment type="catalytic activity">
    <reaction evidence="3">
        <text>cytidine(34) in elongator tRNA(Met) + acetate + ATP = N(4)-acetylcytidine(34) in elongator tRNA(Met) + AMP + diphosphate</text>
        <dbReference type="Rhea" id="RHEA:58144"/>
        <dbReference type="Rhea" id="RHEA-COMP:10693"/>
        <dbReference type="Rhea" id="RHEA-COMP:10694"/>
        <dbReference type="ChEBI" id="CHEBI:30089"/>
        <dbReference type="ChEBI" id="CHEBI:30616"/>
        <dbReference type="ChEBI" id="CHEBI:33019"/>
        <dbReference type="ChEBI" id="CHEBI:74900"/>
        <dbReference type="ChEBI" id="CHEBI:82748"/>
        <dbReference type="ChEBI" id="CHEBI:456215"/>
    </reaction>
</comment>
<dbReference type="GO" id="GO:0016879">
    <property type="term" value="F:ligase activity, forming carbon-nitrogen bonds"/>
    <property type="evidence" value="ECO:0007669"/>
    <property type="project" value="UniProtKB-UniRule"/>
</dbReference>
<dbReference type="HAMAP" id="MF_01539">
    <property type="entry name" value="TmcAL"/>
    <property type="match status" value="1"/>
</dbReference>
<dbReference type="EC" id="6.3.4.-" evidence="3"/>
<evidence type="ECO:0000256" key="1">
    <source>
        <dbReference type="ARBA" id="ARBA00022598"/>
    </source>
</evidence>